<protein>
    <submittedName>
        <fullName evidence="2">Uncharacterized protein</fullName>
    </submittedName>
</protein>
<gene>
    <name evidence="2" type="ORF">M0G41_08595</name>
</gene>
<feature type="transmembrane region" description="Helical" evidence="1">
    <location>
        <begin position="20"/>
        <end position="41"/>
    </location>
</feature>
<sequence>MVGLVAVWEPVYGIEAVIKTLTAVVSIATAVWLIPLVPRLIELPSPAQLRERKQALASAVADCDALLEELRGHRDWRG</sequence>
<evidence type="ECO:0000313" key="2">
    <source>
        <dbReference type="EMBL" id="MCK7593726.1"/>
    </source>
</evidence>
<evidence type="ECO:0000313" key="3">
    <source>
        <dbReference type="Proteomes" id="UP001431449"/>
    </source>
</evidence>
<keyword evidence="1" id="KW-1133">Transmembrane helix</keyword>
<evidence type="ECO:0000256" key="1">
    <source>
        <dbReference type="SAM" id="Phobius"/>
    </source>
</evidence>
<dbReference type="Proteomes" id="UP001431449">
    <property type="component" value="Unassembled WGS sequence"/>
</dbReference>
<keyword evidence="1" id="KW-0472">Membrane</keyword>
<name>A0ABT0GGP9_9GAMM</name>
<dbReference type="RefSeq" id="WP_248207897.1">
    <property type="nucleotide sequence ID" value="NZ_JALNMH010000006.1"/>
</dbReference>
<organism evidence="2 3">
    <name type="scientific">Pseudomarimonas salicorniae</name>
    <dbReference type="NCBI Taxonomy" id="2933270"/>
    <lineage>
        <taxon>Bacteria</taxon>
        <taxon>Pseudomonadati</taxon>
        <taxon>Pseudomonadota</taxon>
        <taxon>Gammaproteobacteria</taxon>
        <taxon>Lysobacterales</taxon>
        <taxon>Lysobacteraceae</taxon>
        <taxon>Pseudomarimonas</taxon>
    </lineage>
</organism>
<comment type="caution">
    <text evidence="2">The sequence shown here is derived from an EMBL/GenBank/DDBJ whole genome shotgun (WGS) entry which is preliminary data.</text>
</comment>
<reference evidence="2" key="1">
    <citation type="submission" date="2022-04" db="EMBL/GenBank/DDBJ databases">
        <title>Lysobacter sp. CAU 1642 isolated from sea sand.</title>
        <authorList>
            <person name="Kim W."/>
        </authorList>
    </citation>
    <scope>NUCLEOTIDE SEQUENCE</scope>
    <source>
        <strain evidence="2">CAU 1642</strain>
    </source>
</reference>
<keyword evidence="1" id="KW-0812">Transmembrane</keyword>
<accession>A0ABT0GGP9</accession>
<proteinExistence type="predicted"/>
<dbReference type="EMBL" id="JALNMH010000006">
    <property type="protein sequence ID" value="MCK7593726.1"/>
    <property type="molecule type" value="Genomic_DNA"/>
</dbReference>
<keyword evidence="3" id="KW-1185">Reference proteome</keyword>